<gene>
    <name evidence="1" type="ORF">O1Q84_01920</name>
</gene>
<dbReference type="AlphaFoldDB" id="A0AA47L6Q8"/>
<accession>A0AA47L6Q8</accession>
<name>A0AA47L6Q8_VIBPH</name>
<reference evidence="1" key="1">
    <citation type="submission" date="2022-12" db="EMBL/GenBank/DDBJ databases">
        <title>Vibrio parahaemolyticus become highly virulent by producing novel Tc toxins.</title>
        <authorList>
            <person name="Yang F."/>
            <person name="You Y."/>
            <person name="Lai Q."/>
            <person name="Xu L."/>
            <person name="Li F."/>
        </authorList>
    </citation>
    <scope>NUCLEOTIDE SEQUENCE</scope>
    <source>
        <strain evidence="1">Vp-HL-202005</strain>
    </source>
</reference>
<sequence length="75" mass="8620">MSRKRPHVIMGQVVQGSSKDGYSIAVRQYESIKREAYIPAAQDMLDDLQDDFDRLQRVVNARTYKLESKLESEAS</sequence>
<evidence type="ECO:0000313" key="1">
    <source>
        <dbReference type="EMBL" id="WAT90614.1"/>
    </source>
</evidence>
<dbReference type="RefSeq" id="WP_228764202.1">
    <property type="nucleotide sequence ID" value="NZ_CP114194.1"/>
</dbReference>
<protein>
    <submittedName>
        <fullName evidence="1">Uncharacterized protein</fullName>
    </submittedName>
</protein>
<organism evidence="1 2">
    <name type="scientific">Vibrio parahaemolyticus</name>
    <dbReference type="NCBI Taxonomy" id="670"/>
    <lineage>
        <taxon>Bacteria</taxon>
        <taxon>Pseudomonadati</taxon>
        <taxon>Pseudomonadota</taxon>
        <taxon>Gammaproteobacteria</taxon>
        <taxon>Vibrionales</taxon>
        <taxon>Vibrionaceae</taxon>
        <taxon>Vibrio</taxon>
    </lineage>
</organism>
<evidence type="ECO:0000313" key="2">
    <source>
        <dbReference type="Proteomes" id="UP001156560"/>
    </source>
</evidence>
<dbReference type="EMBL" id="CP114194">
    <property type="protein sequence ID" value="WAT90614.1"/>
    <property type="molecule type" value="Genomic_DNA"/>
</dbReference>
<proteinExistence type="predicted"/>
<dbReference type="Proteomes" id="UP001156560">
    <property type="component" value="Chromosome 1"/>
</dbReference>